<keyword evidence="2" id="KW-1185">Reference proteome</keyword>
<protein>
    <submittedName>
        <fullName evidence="1">Uncharacterized protein</fullName>
    </submittedName>
</protein>
<reference evidence="1" key="1">
    <citation type="submission" date="2023-03" db="EMBL/GenBank/DDBJ databases">
        <title>Massive genome expansion in bonnet fungi (Mycena s.s.) driven by repeated elements and novel gene families across ecological guilds.</title>
        <authorList>
            <consortium name="Lawrence Berkeley National Laboratory"/>
            <person name="Harder C.B."/>
            <person name="Miyauchi S."/>
            <person name="Viragh M."/>
            <person name="Kuo A."/>
            <person name="Thoen E."/>
            <person name="Andreopoulos B."/>
            <person name="Lu D."/>
            <person name="Skrede I."/>
            <person name="Drula E."/>
            <person name="Henrissat B."/>
            <person name="Morin E."/>
            <person name="Kohler A."/>
            <person name="Barry K."/>
            <person name="LaButti K."/>
            <person name="Morin E."/>
            <person name="Salamov A."/>
            <person name="Lipzen A."/>
            <person name="Mereny Z."/>
            <person name="Hegedus B."/>
            <person name="Baldrian P."/>
            <person name="Stursova M."/>
            <person name="Weitz H."/>
            <person name="Taylor A."/>
            <person name="Grigoriev I.V."/>
            <person name="Nagy L.G."/>
            <person name="Martin F."/>
            <person name="Kauserud H."/>
        </authorList>
    </citation>
    <scope>NUCLEOTIDE SEQUENCE</scope>
    <source>
        <strain evidence="1">CBHHK200</strain>
    </source>
</reference>
<accession>A0AAD6TGK4</accession>
<proteinExistence type="predicted"/>
<sequence length="374" mass="42960">MSLIALPADLLLDLPDFLHSIEDLCSLFSTCRTLFRTCANPNPKFIPRLAANSGRVFFRPHPHLLIAATARQVADWAVQDDERRFVLETAIQGGVDKLLELAINVSELTMDDIRKLYTYKCDVLNPLNRRLDLAAGPATQGPMTVCNDPETTLLSWVIYGELFHHSLELAYLPLPHYKPLSSVIRYKWFVYCMPDFNSFKYLKFVSDEIPQFFKNYVQKDDDRYQQLSMSEAQREFLNLPSWKDVLHANPSFQTVHADTQEVFLSCVMHMGMKSLEMLVAGGPEKLKDDLDRIANGLCGEVFQNEKWDGQDWDEYVYNNDERLLKFIGDRWLHTAYTSLGSDLQFTLWSSWPGEEDATPLMEAIRSSPLKITAE</sequence>
<name>A0AAD6TGK4_9AGAR</name>
<organism evidence="1 2">
    <name type="scientific">Mycena alexandri</name>
    <dbReference type="NCBI Taxonomy" id="1745969"/>
    <lineage>
        <taxon>Eukaryota</taxon>
        <taxon>Fungi</taxon>
        <taxon>Dikarya</taxon>
        <taxon>Basidiomycota</taxon>
        <taxon>Agaricomycotina</taxon>
        <taxon>Agaricomycetes</taxon>
        <taxon>Agaricomycetidae</taxon>
        <taxon>Agaricales</taxon>
        <taxon>Marasmiineae</taxon>
        <taxon>Mycenaceae</taxon>
        <taxon>Mycena</taxon>
    </lineage>
</organism>
<dbReference type="EMBL" id="JARJCM010000008">
    <property type="protein sequence ID" value="KAJ7043863.1"/>
    <property type="molecule type" value="Genomic_DNA"/>
</dbReference>
<comment type="caution">
    <text evidence="1">The sequence shown here is derived from an EMBL/GenBank/DDBJ whole genome shotgun (WGS) entry which is preliminary data.</text>
</comment>
<gene>
    <name evidence="1" type="ORF">C8F04DRAFT_1027574</name>
</gene>
<dbReference type="AlphaFoldDB" id="A0AAD6TGK4"/>
<evidence type="ECO:0000313" key="2">
    <source>
        <dbReference type="Proteomes" id="UP001218188"/>
    </source>
</evidence>
<dbReference type="Proteomes" id="UP001218188">
    <property type="component" value="Unassembled WGS sequence"/>
</dbReference>
<evidence type="ECO:0000313" key="1">
    <source>
        <dbReference type="EMBL" id="KAJ7043863.1"/>
    </source>
</evidence>